<protein>
    <recommendedName>
        <fullName evidence="6">GAR domain-containing protein</fullName>
    </recommendedName>
</protein>
<name>A0A8J8NDE1_HALGN</name>
<evidence type="ECO:0000256" key="5">
    <source>
        <dbReference type="SAM" id="MobiDB-lite"/>
    </source>
</evidence>
<evidence type="ECO:0000256" key="1">
    <source>
        <dbReference type="ARBA" id="ARBA00004245"/>
    </source>
</evidence>
<dbReference type="InterPro" id="IPR003108">
    <property type="entry name" value="GAR_dom"/>
</dbReference>
<dbReference type="EMBL" id="RRYP01020424">
    <property type="protein sequence ID" value="TNV72931.1"/>
    <property type="molecule type" value="Genomic_DNA"/>
</dbReference>
<keyword evidence="8" id="KW-1185">Reference proteome</keyword>
<dbReference type="Pfam" id="PF02187">
    <property type="entry name" value="GAS2"/>
    <property type="match status" value="1"/>
</dbReference>
<feature type="coiled-coil region" evidence="4">
    <location>
        <begin position="190"/>
        <end position="259"/>
    </location>
</feature>
<feature type="region of interest" description="Disordered" evidence="5">
    <location>
        <begin position="1"/>
        <end position="27"/>
    </location>
</feature>
<dbReference type="GO" id="GO:0008017">
    <property type="term" value="F:microtubule binding"/>
    <property type="evidence" value="ECO:0007669"/>
    <property type="project" value="InterPro"/>
</dbReference>
<dbReference type="OrthoDB" id="298720at2759"/>
<keyword evidence="3" id="KW-0206">Cytoskeleton</keyword>
<dbReference type="InterPro" id="IPR036534">
    <property type="entry name" value="GAR_dom_sf"/>
</dbReference>
<evidence type="ECO:0000256" key="4">
    <source>
        <dbReference type="SAM" id="Coils"/>
    </source>
</evidence>
<evidence type="ECO:0000256" key="3">
    <source>
        <dbReference type="ARBA" id="ARBA00023212"/>
    </source>
</evidence>
<feature type="region of interest" description="Disordered" evidence="5">
    <location>
        <begin position="377"/>
        <end position="396"/>
    </location>
</feature>
<organism evidence="7 8">
    <name type="scientific">Halteria grandinella</name>
    <dbReference type="NCBI Taxonomy" id="5974"/>
    <lineage>
        <taxon>Eukaryota</taxon>
        <taxon>Sar</taxon>
        <taxon>Alveolata</taxon>
        <taxon>Ciliophora</taxon>
        <taxon>Intramacronucleata</taxon>
        <taxon>Spirotrichea</taxon>
        <taxon>Stichotrichia</taxon>
        <taxon>Sporadotrichida</taxon>
        <taxon>Halteriidae</taxon>
        <taxon>Halteria</taxon>
    </lineage>
</organism>
<evidence type="ECO:0000256" key="2">
    <source>
        <dbReference type="ARBA" id="ARBA00022490"/>
    </source>
</evidence>
<keyword evidence="2" id="KW-0963">Cytoplasm</keyword>
<dbReference type="PROSITE" id="PS51460">
    <property type="entry name" value="GAR"/>
    <property type="match status" value="1"/>
</dbReference>
<comment type="subcellular location">
    <subcellularLocation>
        <location evidence="1">Cytoplasm</location>
        <location evidence="1">Cytoskeleton</location>
    </subcellularLocation>
</comment>
<dbReference type="AlphaFoldDB" id="A0A8J8NDE1"/>
<feature type="domain" description="GAR" evidence="6">
    <location>
        <begin position="266"/>
        <end position="338"/>
    </location>
</feature>
<dbReference type="Gene3D" id="3.30.920.20">
    <property type="entry name" value="Gas2-like domain"/>
    <property type="match status" value="1"/>
</dbReference>
<comment type="caution">
    <text evidence="7">The sequence shown here is derived from an EMBL/GenBank/DDBJ whole genome shotgun (WGS) entry which is preliminary data.</text>
</comment>
<sequence length="396" mass="45723">MASSRKKSVTAVSPLKSSSSHHPDSKDLLRGLSQKEVEIDHLRTALHAVSLRLEVFKDMEKDVQNSQALLRDSELKRAKLHDSIQESSHQMQEQAAKSKIFQDQIINENRALAGEIQRLKQVIEQMEGERIQVIASFHKEKAELHQRQQAQLAERDFKIKELLQFNLQLEANIKQQGDINKMNADISDQLLNQIELNRQQEEQKKVLQRELLVSADYIGKLEEKVYSANKTSLELLNELKEAEDEMEGLRNYIVELKGKMSVYIPAKDDQIDLKLAEFINNYPERQRLKILFLRESEGVYQFGSRRVAVRVDKDKINIRVGGGYLQIDEFLDQYTPQELEKQDRKDPLKRFSEKIVVQKTLVGKEIKESSPIRNSLLGSQYLSQPSNRSNGSPSKY</sequence>
<gene>
    <name evidence="7" type="ORF">FGO68_gene11883</name>
</gene>
<dbReference type="Proteomes" id="UP000785679">
    <property type="component" value="Unassembled WGS sequence"/>
</dbReference>
<dbReference type="GO" id="GO:0005856">
    <property type="term" value="C:cytoskeleton"/>
    <property type="evidence" value="ECO:0007669"/>
    <property type="project" value="UniProtKB-SubCell"/>
</dbReference>
<evidence type="ECO:0000313" key="8">
    <source>
        <dbReference type="Proteomes" id="UP000785679"/>
    </source>
</evidence>
<proteinExistence type="predicted"/>
<keyword evidence="4" id="KW-0175">Coiled coil</keyword>
<evidence type="ECO:0000313" key="7">
    <source>
        <dbReference type="EMBL" id="TNV72931.1"/>
    </source>
</evidence>
<accession>A0A8J8NDE1</accession>
<reference evidence="7" key="1">
    <citation type="submission" date="2019-06" db="EMBL/GenBank/DDBJ databases">
        <authorList>
            <person name="Zheng W."/>
        </authorList>
    </citation>
    <scope>NUCLEOTIDE SEQUENCE</scope>
    <source>
        <strain evidence="7">QDHG01</strain>
    </source>
</reference>
<evidence type="ECO:0000259" key="6">
    <source>
        <dbReference type="PROSITE" id="PS51460"/>
    </source>
</evidence>
<dbReference type="SUPFAM" id="SSF143575">
    <property type="entry name" value="GAS2 domain-like"/>
    <property type="match status" value="1"/>
</dbReference>